<dbReference type="InterPro" id="IPR020846">
    <property type="entry name" value="MFS_dom"/>
</dbReference>
<evidence type="ECO:0000256" key="6">
    <source>
        <dbReference type="SAM" id="Phobius"/>
    </source>
</evidence>
<dbReference type="PANTHER" id="PTHR43124">
    <property type="entry name" value="PURINE EFFLUX PUMP PBUE"/>
    <property type="match status" value="1"/>
</dbReference>
<name>A0A2K8KS88_9GAMM</name>
<feature type="transmembrane region" description="Helical" evidence="6">
    <location>
        <begin position="245"/>
        <end position="269"/>
    </location>
</feature>
<comment type="subcellular location">
    <subcellularLocation>
        <location evidence="1">Cell membrane</location>
        <topology evidence="1">Multi-pass membrane protein</topology>
    </subcellularLocation>
</comment>
<feature type="transmembrane region" description="Helical" evidence="6">
    <location>
        <begin position="276"/>
        <end position="295"/>
    </location>
</feature>
<dbReference type="AlphaFoldDB" id="A0A2K8KS88"/>
<feature type="transmembrane region" description="Helical" evidence="6">
    <location>
        <begin position="90"/>
        <end position="107"/>
    </location>
</feature>
<sequence>MLSFGLIAVFWGNFGQSFFLSWYGASIQQQLGLSATAYGSAYSSATLVSGLCIMAMGGLIDRIRLQTFVLIVGAGLCAGALLMWQVSSLPMLIVAFFMLRFFGQGLLPHTSATTMGRYFGRNRGKAMSIANTSVALGEMTLPALTVWLIALLGWQSIWLLIAATVPLVFLPLTFWLLRRAGPPEIAAPTVDTGDTPARVDGSRRTLLRDGRFWRVLPLVLAPPFIVTGVFIHQGSILAQKHWSPALFALGFVLYGAAHWGTSIVTGALVDRYSATRVVRFMGVPYIVGLIAAGLFEGNGLAFVLMASMGIGMGMMGPIVGSIWPEIYGTRNLGSIRSLITSVGVLSTAASPILLGWLIDSGYSINNLLLSLGAYALLASVLSLYAYRPAAVRPN</sequence>
<feature type="transmembrane region" description="Helical" evidence="6">
    <location>
        <begin position="212"/>
        <end position="233"/>
    </location>
</feature>
<evidence type="ECO:0000313" key="8">
    <source>
        <dbReference type="EMBL" id="ATX77595.1"/>
    </source>
</evidence>
<feature type="transmembrane region" description="Helical" evidence="6">
    <location>
        <begin position="156"/>
        <end position="177"/>
    </location>
</feature>
<keyword evidence="5 6" id="KW-0472">Membrane</keyword>
<dbReference type="InterPro" id="IPR036259">
    <property type="entry name" value="MFS_trans_sf"/>
</dbReference>
<dbReference type="KEGG" id="rfo:REIFOR_02470"/>
<evidence type="ECO:0000256" key="2">
    <source>
        <dbReference type="ARBA" id="ARBA00022475"/>
    </source>
</evidence>
<dbReference type="GO" id="GO:0005886">
    <property type="term" value="C:plasma membrane"/>
    <property type="evidence" value="ECO:0007669"/>
    <property type="project" value="UniProtKB-SubCell"/>
</dbReference>
<dbReference type="PROSITE" id="PS50850">
    <property type="entry name" value="MFS"/>
    <property type="match status" value="1"/>
</dbReference>
<feature type="transmembrane region" description="Helical" evidence="6">
    <location>
        <begin position="335"/>
        <end position="358"/>
    </location>
</feature>
<dbReference type="PANTHER" id="PTHR43124:SF3">
    <property type="entry name" value="CHLORAMPHENICOL EFFLUX PUMP RV0191"/>
    <property type="match status" value="1"/>
</dbReference>
<proteinExistence type="predicted"/>
<evidence type="ECO:0000313" key="9">
    <source>
        <dbReference type="Proteomes" id="UP000229757"/>
    </source>
</evidence>
<keyword evidence="3 6" id="KW-0812">Transmembrane</keyword>
<feature type="transmembrane region" description="Helical" evidence="6">
    <location>
        <begin position="67"/>
        <end position="84"/>
    </location>
</feature>
<dbReference type="EMBL" id="CP011797">
    <property type="protein sequence ID" value="ATX77595.1"/>
    <property type="molecule type" value="Genomic_DNA"/>
</dbReference>
<feature type="domain" description="Major facilitator superfamily (MFS) profile" evidence="7">
    <location>
        <begin position="1"/>
        <end position="390"/>
    </location>
</feature>
<dbReference type="GO" id="GO:0022857">
    <property type="term" value="F:transmembrane transporter activity"/>
    <property type="evidence" value="ECO:0007669"/>
    <property type="project" value="InterPro"/>
</dbReference>
<evidence type="ECO:0000256" key="3">
    <source>
        <dbReference type="ARBA" id="ARBA00022692"/>
    </source>
</evidence>
<evidence type="ECO:0000256" key="5">
    <source>
        <dbReference type="ARBA" id="ARBA00023136"/>
    </source>
</evidence>
<feature type="transmembrane region" description="Helical" evidence="6">
    <location>
        <begin position="128"/>
        <end position="150"/>
    </location>
</feature>
<keyword evidence="9" id="KW-1185">Reference proteome</keyword>
<dbReference type="Gene3D" id="1.20.1250.20">
    <property type="entry name" value="MFS general substrate transporter like domains"/>
    <property type="match status" value="1"/>
</dbReference>
<dbReference type="Proteomes" id="UP000229757">
    <property type="component" value="Chromosome"/>
</dbReference>
<gene>
    <name evidence="8" type="ORF">REIFOR_02470</name>
</gene>
<keyword evidence="2" id="KW-1003">Cell membrane</keyword>
<dbReference type="Pfam" id="PF07690">
    <property type="entry name" value="MFS_1"/>
    <property type="match status" value="1"/>
</dbReference>
<feature type="transmembrane region" description="Helical" evidence="6">
    <location>
        <begin position="364"/>
        <end position="386"/>
    </location>
</feature>
<organism evidence="8 9">
    <name type="scientific">Reinekea forsetii</name>
    <dbReference type="NCBI Taxonomy" id="1336806"/>
    <lineage>
        <taxon>Bacteria</taxon>
        <taxon>Pseudomonadati</taxon>
        <taxon>Pseudomonadota</taxon>
        <taxon>Gammaproteobacteria</taxon>
        <taxon>Oceanospirillales</taxon>
        <taxon>Saccharospirillaceae</taxon>
        <taxon>Reinekea</taxon>
    </lineage>
</organism>
<accession>A0A2K8KS88</accession>
<evidence type="ECO:0000256" key="4">
    <source>
        <dbReference type="ARBA" id="ARBA00022989"/>
    </source>
</evidence>
<dbReference type="SUPFAM" id="SSF103473">
    <property type="entry name" value="MFS general substrate transporter"/>
    <property type="match status" value="1"/>
</dbReference>
<dbReference type="InterPro" id="IPR050189">
    <property type="entry name" value="MFS_Efflux_Transporters"/>
</dbReference>
<feature type="transmembrane region" description="Helical" evidence="6">
    <location>
        <begin position="41"/>
        <end position="60"/>
    </location>
</feature>
<evidence type="ECO:0000256" key="1">
    <source>
        <dbReference type="ARBA" id="ARBA00004651"/>
    </source>
</evidence>
<protein>
    <submittedName>
        <fullName evidence="8">MFS transporter</fullName>
    </submittedName>
</protein>
<evidence type="ECO:0000259" key="7">
    <source>
        <dbReference type="PROSITE" id="PS50850"/>
    </source>
</evidence>
<feature type="transmembrane region" description="Helical" evidence="6">
    <location>
        <begin position="301"/>
        <end position="323"/>
    </location>
</feature>
<dbReference type="InterPro" id="IPR011701">
    <property type="entry name" value="MFS"/>
</dbReference>
<reference evidence="8 9" key="1">
    <citation type="journal article" date="2017" name="Environ. Microbiol.">
        <title>Genomic and physiological analyses of 'Reinekea forsetii' reveal a versatile opportunistic lifestyle during spring algae blooms.</title>
        <authorList>
            <person name="Avci B."/>
            <person name="Hahnke R.L."/>
            <person name="Chafee M."/>
            <person name="Fischer T."/>
            <person name="Gruber-Vodicka H."/>
            <person name="Tegetmeyer H.E."/>
            <person name="Harder J."/>
            <person name="Fuchs B.M."/>
            <person name="Amann R.I."/>
            <person name="Teeling H."/>
        </authorList>
    </citation>
    <scope>NUCLEOTIDE SEQUENCE [LARGE SCALE GENOMIC DNA]</scope>
    <source>
        <strain evidence="8 9">Hel1_31_D35</strain>
    </source>
</reference>
<keyword evidence="4 6" id="KW-1133">Transmembrane helix</keyword>